<comment type="caution">
    <text evidence="3">The sequence shown here is derived from an EMBL/GenBank/DDBJ whole genome shotgun (WGS) entry which is preliminary data.</text>
</comment>
<sequence>MALVLVYVAQIPVAGSLVAGLAVFAALGLVFVWSFCGRAEQVAAVPVTHARPEPEKDAKEDEPVETRPVANDLRKVAQGVSAASTGLDAALAKSKERVPAASPERLAAPRRGRADDLQLIKGVGPAIEEQLNEIGIWHFDQIASWKARDIAFVDSLMVGFHGRITRDEWVKQAKILARGGQTEFSERAASAARGE</sequence>
<feature type="compositionally biased region" description="Basic and acidic residues" evidence="1">
    <location>
        <begin position="50"/>
        <end position="65"/>
    </location>
</feature>
<dbReference type="EMBL" id="JAPDOG010000003">
    <property type="protein sequence ID" value="MCW3780925.1"/>
    <property type="molecule type" value="Genomic_DNA"/>
</dbReference>
<evidence type="ECO:0000313" key="3">
    <source>
        <dbReference type="EMBL" id="MCW3780925.1"/>
    </source>
</evidence>
<keyword evidence="2" id="KW-1133">Transmembrane helix</keyword>
<keyword evidence="4" id="KW-1185">Reference proteome</keyword>
<evidence type="ECO:0000256" key="2">
    <source>
        <dbReference type="SAM" id="Phobius"/>
    </source>
</evidence>
<evidence type="ECO:0000256" key="1">
    <source>
        <dbReference type="SAM" id="MobiDB-lite"/>
    </source>
</evidence>
<name>A0ABT3J0G1_9RHOB</name>
<proteinExistence type="predicted"/>
<dbReference type="Gene3D" id="1.10.150.20">
    <property type="entry name" value="5' to 3' exonuclease, C-terminal subdomain"/>
    <property type="match status" value="1"/>
</dbReference>
<organism evidence="3 4">
    <name type="scientific">Defluviimonas salinarum</name>
    <dbReference type="NCBI Taxonomy" id="2992147"/>
    <lineage>
        <taxon>Bacteria</taxon>
        <taxon>Pseudomonadati</taxon>
        <taxon>Pseudomonadota</taxon>
        <taxon>Alphaproteobacteria</taxon>
        <taxon>Rhodobacterales</taxon>
        <taxon>Paracoccaceae</taxon>
        <taxon>Albidovulum</taxon>
    </lineage>
</organism>
<keyword evidence="2" id="KW-0472">Membrane</keyword>
<protein>
    <submittedName>
        <fullName evidence="3">NADH:ubiquinone oxidoreductase</fullName>
    </submittedName>
</protein>
<dbReference type="RefSeq" id="WP_264771234.1">
    <property type="nucleotide sequence ID" value="NZ_JAPDOG010000003.1"/>
</dbReference>
<feature type="region of interest" description="Disordered" evidence="1">
    <location>
        <begin position="49"/>
        <end position="68"/>
    </location>
</feature>
<feature type="transmembrane region" description="Helical" evidence="2">
    <location>
        <begin position="6"/>
        <end position="33"/>
    </location>
</feature>
<reference evidence="3 4" key="1">
    <citation type="submission" date="2022-10" db="EMBL/GenBank/DDBJ databases">
        <title>Defluviimonas sp. CAU 1641 isolated from mud.</title>
        <authorList>
            <person name="Kim W."/>
        </authorList>
    </citation>
    <scope>NUCLEOTIDE SEQUENCE [LARGE SCALE GENOMIC DNA]</scope>
    <source>
        <strain evidence="3 4">CAU 1641</strain>
    </source>
</reference>
<dbReference type="Proteomes" id="UP001207582">
    <property type="component" value="Unassembled WGS sequence"/>
</dbReference>
<accession>A0ABT3J0G1</accession>
<keyword evidence="2" id="KW-0812">Transmembrane</keyword>
<evidence type="ECO:0000313" key="4">
    <source>
        <dbReference type="Proteomes" id="UP001207582"/>
    </source>
</evidence>
<gene>
    <name evidence="3" type="ORF">OM960_04925</name>
</gene>